<dbReference type="GO" id="GO:0006508">
    <property type="term" value="P:proteolysis"/>
    <property type="evidence" value="ECO:0007669"/>
    <property type="project" value="UniProtKB-KW"/>
</dbReference>
<dbReference type="InterPro" id="IPR044217">
    <property type="entry name" value="CLPT1/2"/>
</dbReference>
<dbReference type="SUPFAM" id="SSF81923">
    <property type="entry name" value="Double Clp-N motif"/>
    <property type="match status" value="1"/>
</dbReference>
<dbReference type="AlphaFoldDB" id="A0A6J4TAL5"/>
<keyword evidence="3" id="KW-0378">Hydrolase</keyword>
<evidence type="ECO:0000256" key="1">
    <source>
        <dbReference type="PROSITE-ProRule" id="PRU01251"/>
    </source>
</evidence>
<dbReference type="Gene3D" id="1.10.1780.10">
    <property type="entry name" value="Clp, N-terminal domain"/>
    <property type="match status" value="1"/>
</dbReference>
<organism evidence="3">
    <name type="scientific">uncultured Solirubrobacteraceae bacterium</name>
    <dbReference type="NCBI Taxonomy" id="1162706"/>
    <lineage>
        <taxon>Bacteria</taxon>
        <taxon>Bacillati</taxon>
        <taxon>Actinomycetota</taxon>
        <taxon>Thermoleophilia</taxon>
        <taxon>Solirubrobacterales</taxon>
        <taxon>Solirubrobacteraceae</taxon>
        <taxon>environmental samples</taxon>
    </lineage>
</organism>
<protein>
    <submittedName>
        <fullName evidence="3">ATP-dependent Clp protease, ATP-binding subunit ClpC</fullName>
    </submittedName>
</protein>
<name>A0A6J4TAL5_9ACTN</name>
<dbReference type="EMBL" id="CADCVQ010000133">
    <property type="protein sequence ID" value="CAA9517538.1"/>
    <property type="molecule type" value="Genomic_DNA"/>
</dbReference>
<dbReference type="PANTHER" id="PTHR47016">
    <property type="entry name" value="ATP-DEPENDENT CLP PROTEASE ATP-BINDING SUBUNIT CLPT1, CHLOROPLASTIC"/>
    <property type="match status" value="1"/>
</dbReference>
<evidence type="ECO:0000313" key="3">
    <source>
        <dbReference type="EMBL" id="CAA9517538.1"/>
    </source>
</evidence>
<dbReference type="PROSITE" id="PS51903">
    <property type="entry name" value="CLP_R"/>
    <property type="match status" value="1"/>
</dbReference>
<dbReference type="InterPro" id="IPR004176">
    <property type="entry name" value="Clp_R_N"/>
</dbReference>
<dbReference type="GO" id="GO:0008233">
    <property type="term" value="F:peptidase activity"/>
    <property type="evidence" value="ECO:0007669"/>
    <property type="project" value="UniProtKB-KW"/>
</dbReference>
<dbReference type="InterPro" id="IPR036628">
    <property type="entry name" value="Clp_N_dom_sf"/>
</dbReference>
<keyword evidence="1" id="KW-0677">Repeat</keyword>
<gene>
    <name evidence="3" type="ORF">AVDCRST_MAG67-3154</name>
</gene>
<reference evidence="3" key="1">
    <citation type="submission" date="2020-02" db="EMBL/GenBank/DDBJ databases">
        <authorList>
            <person name="Meier V. D."/>
        </authorList>
    </citation>
    <scope>NUCLEOTIDE SEQUENCE</scope>
    <source>
        <strain evidence="3">AVDCRST_MAG67</strain>
    </source>
</reference>
<dbReference type="Pfam" id="PF02861">
    <property type="entry name" value="Clp_N"/>
    <property type="match status" value="1"/>
</dbReference>
<keyword evidence="3" id="KW-0547">Nucleotide-binding</keyword>
<dbReference type="GO" id="GO:0005524">
    <property type="term" value="F:ATP binding"/>
    <property type="evidence" value="ECO:0007669"/>
    <property type="project" value="UniProtKB-KW"/>
</dbReference>
<feature type="non-terminal residue" evidence="3">
    <location>
        <position position="102"/>
    </location>
</feature>
<evidence type="ECO:0000259" key="2">
    <source>
        <dbReference type="PROSITE" id="PS51903"/>
    </source>
</evidence>
<proteinExistence type="predicted"/>
<accession>A0A6J4TAL5</accession>
<keyword evidence="3" id="KW-0645">Protease</keyword>
<feature type="domain" description="Clp R" evidence="2">
    <location>
        <begin position="2"/>
        <end position="102"/>
    </location>
</feature>
<dbReference type="PANTHER" id="PTHR47016:SF5">
    <property type="entry name" value="CLP DOMAIN SUPERFAMILY PROTEIN"/>
    <property type="match status" value="1"/>
</dbReference>
<sequence>MFEQFTERARQAVVLAQEETHTLKHNYIGTEHILLGLLREEEGLAARVLESLDITVERVRAQVVRIVGSGDEVTSGQIPFTPRAKKVLELALREALSLGHNY</sequence>
<keyword evidence="3" id="KW-0067">ATP-binding</keyword>